<gene>
    <name evidence="1" type="ORF">IE4872_PB00017</name>
</gene>
<reference evidence="1 2" key="1">
    <citation type="submission" date="2016-09" db="EMBL/GenBank/DDBJ databases">
        <title>The complete genome sequences of Rhizobium gallicum, symbiovars gallicum and phaseoli, symbionts associated to common bean (Phaseolus vulgaris).</title>
        <authorList>
            <person name="Bustos P."/>
            <person name="Santamaria R.I."/>
            <person name="Perez-Carrascal O.M."/>
            <person name="Juarez S."/>
            <person name="Lozano L."/>
            <person name="Martinez-Flores I."/>
            <person name="Martinez-Romero E."/>
            <person name="Cevallos M."/>
            <person name="Romero D."/>
            <person name="Davila G."/>
            <person name="Gonzalez V."/>
        </authorList>
    </citation>
    <scope>NUCLEOTIDE SEQUENCE [LARGE SCALE GENOMIC DNA]</scope>
    <source>
        <strain evidence="1 2">IE4872</strain>
        <plasmid evidence="2">prgalie4872a 2</plasmid>
    </source>
</reference>
<proteinExistence type="predicted"/>
<keyword evidence="1" id="KW-0614">Plasmid</keyword>
<dbReference type="Proteomes" id="UP000184749">
    <property type="component" value="Plasmid pRgalIE4872a"/>
</dbReference>
<evidence type="ECO:0000313" key="2">
    <source>
        <dbReference type="Proteomes" id="UP000184749"/>
    </source>
</evidence>
<dbReference type="EMBL" id="CP017103">
    <property type="protein sequence ID" value="APO69891.1"/>
    <property type="molecule type" value="Genomic_DNA"/>
</dbReference>
<evidence type="ECO:0000313" key="1">
    <source>
        <dbReference type="EMBL" id="APO69891.1"/>
    </source>
</evidence>
<organism evidence="1 2">
    <name type="scientific">Rhizobium gallicum</name>
    <dbReference type="NCBI Taxonomy" id="56730"/>
    <lineage>
        <taxon>Bacteria</taxon>
        <taxon>Pseudomonadati</taxon>
        <taxon>Pseudomonadota</taxon>
        <taxon>Alphaproteobacteria</taxon>
        <taxon>Hyphomicrobiales</taxon>
        <taxon>Rhizobiaceae</taxon>
        <taxon>Rhizobium/Agrobacterium group</taxon>
        <taxon>Rhizobium</taxon>
    </lineage>
</organism>
<protein>
    <submittedName>
        <fullName evidence="1">Uncharacterized protein</fullName>
    </submittedName>
</protein>
<accession>A0A1L5NPR6</accession>
<dbReference type="AlphaFoldDB" id="A0A1L5NPR6"/>
<geneLocation type="plasmid" evidence="2">
    <name>prgalie4872a 2</name>
</geneLocation>
<name>A0A1L5NPR6_9HYPH</name>
<sequence>MKSLGFEPNEELDAALRDLYKLCVDVDAPILAHGYSSNGSGPDYVPISEAWGSHRAVT</sequence>